<dbReference type="PANTHER" id="PTHR10037">
    <property type="entry name" value="VOLTAGE-GATED CATION CHANNEL CALCIUM AND SODIUM"/>
    <property type="match status" value="1"/>
</dbReference>
<feature type="domain" description="Ion transport" evidence="6">
    <location>
        <begin position="27"/>
        <end position="236"/>
    </location>
</feature>
<keyword evidence="4 5" id="KW-0472">Membrane</keyword>
<dbReference type="PANTHER" id="PTHR10037:SF62">
    <property type="entry name" value="SODIUM CHANNEL PROTEIN 60E"/>
    <property type="match status" value="1"/>
</dbReference>
<dbReference type="STRING" id="640205.SAMN05216381_4073"/>
<feature type="transmembrane region" description="Helical" evidence="5">
    <location>
        <begin position="26"/>
        <end position="44"/>
    </location>
</feature>
<name>A0A1G7UG62_9GAMM</name>
<dbReference type="SUPFAM" id="SSF81324">
    <property type="entry name" value="Voltage-gated potassium channels"/>
    <property type="match status" value="1"/>
</dbReference>
<keyword evidence="2 5" id="KW-0812">Transmembrane</keyword>
<keyword evidence="7" id="KW-0407">Ion channel</keyword>
<evidence type="ECO:0000256" key="5">
    <source>
        <dbReference type="SAM" id="Phobius"/>
    </source>
</evidence>
<dbReference type="GO" id="GO:0001518">
    <property type="term" value="C:voltage-gated sodium channel complex"/>
    <property type="evidence" value="ECO:0007669"/>
    <property type="project" value="TreeGrafter"/>
</dbReference>
<evidence type="ECO:0000256" key="3">
    <source>
        <dbReference type="ARBA" id="ARBA00022989"/>
    </source>
</evidence>
<feature type="transmembrane region" description="Helical" evidence="5">
    <location>
        <begin position="171"/>
        <end position="193"/>
    </location>
</feature>
<gene>
    <name evidence="7" type="ORF">SAMN05216381_4073</name>
</gene>
<feature type="transmembrane region" description="Helical" evidence="5">
    <location>
        <begin position="205"/>
        <end position="230"/>
    </location>
</feature>
<keyword evidence="7" id="KW-0406">Ion transport</keyword>
<feature type="transmembrane region" description="Helical" evidence="5">
    <location>
        <begin position="134"/>
        <end position="159"/>
    </location>
</feature>
<dbReference type="InterPro" id="IPR043203">
    <property type="entry name" value="VGCC_Ca_Na"/>
</dbReference>
<reference evidence="7 8" key="1">
    <citation type="submission" date="2016-10" db="EMBL/GenBank/DDBJ databases">
        <authorList>
            <person name="de Groot N.N."/>
        </authorList>
    </citation>
    <scope>NUCLEOTIDE SEQUENCE [LARGE SCALE GENOMIC DNA]</scope>
    <source>
        <strain evidence="7 8">LMG 25475</strain>
    </source>
</reference>
<dbReference type="InterPro" id="IPR005821">
    <property type="entry name" value="Ion_trans_dom"/>
</dbReference>
<dbReference type="EMBL" id="FNBM01000011">
    <property type="protein sequence ID" value="SDG46059.1"/>
    <property type="molecule type" value="Genomic_DNA"/>
</dbReference>
<feature type="transmembrane region" description="Helical" evidence="5">
    <location>
        <begin position="88"/>
        <end position="113"/>
    </location>
</feature>
<evidence type="ECO:0000256" key="1">
    <source>
        <dbReference type="ARBA" id="ARBA00004141"/>
    </source>
</evidence>
<evidence type="ECO:0000256" key="2">
    <source>
        <dbReference type="ARBA" id="ARBA00022692"/>
    </source>
</evidence>
<dbReference type="Pfam" id="PF00520">
    <property type="entry name" value="Ion_trans"/>
    <property type="match status" value="1"/>
</dbReference>
<comment type="subcellular location">
    <subcellularLocation>
        <location evidence="1">Membrane</location>
        <topology evidence="1">Multi-pass membrane protein</topology>
    </subcellularLocation>
</comment>
<dbReference type="Gene3D" id="1.10.287.70">
    <property type="match status" value="1"/>
</dbReference>
<sequence>MNESMSHPTAPTWRLKLAELMDSTPVQRIITALILINAAILGLLTSADIVREWGWLLLPVDIFILTAFVIELALRFAARGIGLLRDPWAVFDCLVVGIALVPASGPFSVLRALRVLRVLRLVSINPSMRKVVQALLASLPGMGSIVMLMALLFYVAAVMATQLFGQSFPEWFGNIGASLYTLFQIMTLESWSMGIVRPVMEEQPLAWVFFVPYILIATFMMLNLFIAVIVNAMQDAQGPDPEVEARAVREQMILDELKGYVQSWRRCAASRERSAGSGCCVARADVQQIVPHAPLNDGSHAPAW</sequence>
<evidence type="ECO:0000313" key="7">
    <source>
        <dbReference type="EMBL" id="SDG46059.1"/>
    </source>
</evidence>
<proteinExistence type="predicted"/>
<evidence type="ECO:0000259" key="6">
    <source>
        <dbReference type="Pfam" id="PF00520"/>
    </source>
</evidence>
<evidence type="ECO:0000313" key="8">
    <source>
        <dbReference type="Proteomes" id="UP000243378"/>
    </source>
</evidence>
<dbReference type="GO" id="GO:0005248">
    <property type="term" value="F:voltage-gated sodium channel activity"/>
    <property type="evidence" value="ECO:0007669"/>
    <property type="project" value="TreeGrafter"/>
</dbReference>
<feature type="transmembrane region" description="Helical" evidence="5">
    <location>
        <begin position="56"/>
        <end position="76"/>
    </location>
</feature>
<keyword evidence="3 5" id="KW-1133">Transmembrane helix</keyword>
<protein>
    <submittedName>
        <fullName evidence="7">Voltage-gated sodium channel</fullName>
    </submittedName>
</protein>
<keyword evidence="7" id="KW-0813">Transport</keyword>
<dbReference type="AlphaFoldDB" id="A0A1G7UG62"/>
<dbReference type="InterPro" id="IPR027359">
    <property type="entry name" value="Volt_channel_dom_sf"/>
</dbReference>
<dbReference type="Gene3D" id="1.20.120.350">
    <property type="entry name" value="Voltage-gated potassium channels. Chain C"/>
    <property type="match status" value="1"/>
</dbReference>
<accession>A0A1G7UG62</accession>
<organism evidence="7 8">
    <name type="scientific">Phytopseudomonas seleniipraecipitans</name>
    <dbReference type="NCBI Taxonomy" id="640205"/>
    <lineage>
        <taxon>Bacteria</taxon>
        <taxon>Pseudomonadati</taxon>
        <taxon>Pseudomonadota</taxon>
        <taxon>Gammaproteobacteria</taxon>
        <taxon>Pseudomonadales</taxon>
        <taxon>Pseudomonadaceae</taxon>
        <taxon>Phytopseudomonas</taxon>
    </lineage>
</organism>
<dbReference type="Proteomes" id="UP000243378">
    <property type="component" value="Unassembled WGS sequence"/>
</dbReference>
<evidence type="ECO:0000256" key="4">
    <source>
        <dbReference type="ARBA" id="ARBA00023136"/>
    </source>
</evidence>